<accession>A0A1A9B9P3</accession>
<dbReference type="GO" id="GO:0032259">
    <property type="term" value="P:methylation"/>
    <property type="evidence" value="ECO:0007669"/>
    <property type="project" value="UniProtKB-KW"/>
</dbReference>
<sequence length="289" mass="32265">MRVVDVSEEAFRAAVDKLRVPGMGTEVLAPLLNALVRFHRPRRVLEIGMGYTTPFLVAALASVEEEVSAEARGLADKSRSYVEGGTDLDDAWLYTEPAMLAPSYYLTPYRSRFVAVDNLSGGSAAEHVLDVLAELGLDDRVTVVNADLHDCADRLPDDLFPIDLAWVDAWECLYFFDHFWDRINPDGGLVAMHYLMTYPEGEAILEYFAEVQRARRGELEIINLLEPHKLAQNSVTILRRTTACRPRVYAEQGGGIRYTRRLQEDAAGQLRLAGADSARVGPDARRPLK</sequence>
<dbReference type="Proteomes" id="UP000199558">
    <property type="component" value="Unassembled WGS sequence"/>
</dbReference>
<evidence type="ECO:0000313" key="1">
    <source>
        <dbReference type="EMBL" id="SBT65694.1"/>
    </source>
</evidence>
<dbReference type="STRING" id="946078.GA0070622_2698"/>
<dbReference type="GO" id="GO:0008168">
    <property type="term" value="F:methyltransferase activity"/>
    <property type="evidence" value="ECO:0007669"/>
    <property type="project" value="UniProtKB-KW"/>
</dbReference>
<protein>
    <submittedName>
        <fullName evidence="1">Methyltransferase domain-containing protein</fullName>
    </submittedName>
</protein>
<keyword evidence="1" id="KW-0808">Transferase</keyword>
<dbReference type="EMBL" id="FLRH01000003">
    <property type="protein sequence ID" value="SBT65694.1"/>
    <property type="molecule type" value="Genomic_DNA"/>
</dbReference>
<dbReference type="SUPFAM" id="SSF53335">
    <property type="entry name" value="S-adenosyl-L-methionine-dependent methyltransferases"/>
    <property type="match status" value="1"/>
</dbReference>
<name>A0A1A9B9P3_9ACTN</name>
<organism evidence="1 2">
    <name type="scientific">Micromonospora sediminicola</name>
    <dbReference type="NCBI Taxonomy" id="946078"/>
    <lineage>
        <taxon>Bacteria</taxon>
        <taxon>Bacillati</taxon>
        <taxon>Actinomycetota</taxon>
        <taxon>Actinomycetes</taxon>
        <taxon>Micromonosporales</taxon>
        <taxon>Micromonosporaceae</taxon>
        <taxon>Micromonospora</taxon>
    </lineage>
</organism>
<dbReference type="Gene3D" id="3.40.50.150">
    <property type="entry name" value="Vaccinia Virus protein VP39"/>
    <property type="match status" value="1"/>
</dbReference>
<dbReference type="AlphaFoldDB" id="A0A1A9B9P3"/>
<keyword evidence="1" id="KW-0489">Methyltransferase</keyword>
<gene>
    <name evidence="1" type="ORF">GA0070622_2698</name>
</gene>
<reference evidence="2" key="1">
    <citation type="submission" date="2016-06" db="EMBL/GenBank/DDBJ databases">
        <authorList>
            <person name="Varghese N."/>
            <person name="Submissions Spin"/>
        </authorList>
    </citation>
    <scope>NUCLEOTIDE SEQUENCE [LARGE SCALE GENOMIC DNA]</scope>
    <source>
        <strain evidence="2">DSM 45794</strain>
    </source>
</reference>
<proteinExistence type="predicted"/>
<keyword evidence="2" id="KW-1185">Reference proteome</keyword>
<dbReference type="InterPro" id="IPR029063">
    <property type="entry name" value="SAM-dependent_MTases_sf"/>
</dbReference>
<evidence type="ECO:0000313" key="2">
    <source>
        <dbReference type="Proteomes" id="UP000199558"/>
    </source>
</evidence>
<dbReference type="RefSeq" id="WP_218060575.1">
    <property type="nucleotide sequence ID" value="NZ_FLRH01000003.1"/>
</dbReference>